<feature type="transmembrane region" description="Helical" evidence="1">
    <location>
        <begin position="12"/>
        <end position="34"/>
    </location>
</feature>
<accession>A0A9P5PIV7</accession>
<organism evidence="2 3">
    <name type="scientific">Rhodocollybia butyracea</name>
    <dbReference type="NCBI Taxonomy" id="206335"/>
    <lineage>
        <taxon>Eukaryota</taxon>
        <taxon>Fungi</taxon>
        <taxon>Dikarya</taxon>
        <taxon>Basidiomycota</taxon>
        <taxon>Agaricomycotina</taxon>
        <taxon>Agaricomycetes</taxon>
        <taxon>Agaricomycetidae</taxon>
        <taxon>Agaricales</taxon>
        <taxon>Marasmiineae</taxon>
        <taxon>Omphalotaceae</taxon>
        <taxon>Rhodocollybia</taxon>
    </lineage>
</organism>
<dbReference type="AlphaFoldDB" id="A0A9P5PIV7"/>
<feature type="transmembrane region" description="Helical" evidence="1">
    <location>
        <begin position="70"/>
        <end position="91"/>
    </location>
</feature>
<name>A0A9P5PIV7_9AGAR</name>
<dbReference type="EMBL" id="JADNRY010000118">
    <property type="protein sequence ID" value="KAF9064673.1"/>
    <property type="molecule type" value="Genomic_DNA"/>
</dbReference>
<reference evidence="2" key="1">
    <citation type="submission" date="2020-11" db="EMBL/GenBank/DDBJ databases">
        <authorList>
            <consortium name="DOE Joint Genome Institute"/>
            <person name="Ahrendt S."/>
            <person name="Riley R."/>
            <person name="Andreopoulos W."/>
            <person name="Labutti K."/>
            <person name="Pangilinan J."/>
            <person name="Ruiz-Duenas F.J."/>
            <person name="Barrasa J.M."/>
            <person name="Sanchez-Garcia M."/>
            <person name="Camarero S."/>
            <person name="Miyauchi S."/>
            <person name="Serrano A."/>
            <person name="Linde D."/>
            <person name="Babiker R."/>
            <person name="Drula E."/>
            <person name="Ayuso-Fernandez I."/>
            <person name="Pacheco R."/>
            <person name="Padilla G."/>
            <person name="Ferreira P."/>
            <person name="Barriuso J."/>
            <person name="Kellner H."/>
            <person name="Castanera R."/>
            <person name="Alfaro M."/>
            <person name="Ramirez L."/>
            <person name="Pisabarro A.G."/>
            <person name="Kuo A."/>
            <person name="Tritt A."/>
            <person name="Lipzen A."/>
            <person name="He G."/>
            <person name="Yan M."/>
            <person name="Ng V."/>
            <person name="Cullen D."/>
            <person name="Martin F."/>
            <person name="Rosso M.-N."/>
            <person name="Henrissat B."/>
            <person name="Hibbett D."/>
            <person name="Martinez A.T."/>
            <person name="Grigoriev I.V."/>
        </authorList>
    </citation>
    <scope>NUCLEOTIDE SEQUENCE</scope>
    <source>
        <strain evidence="2">AH 40177</strain>
    </source>
</reference>
<evidence type="ECO:0000313" key="2">
    <source>
        <dbReference type="EMBL" id="KAF9064673.1"/>
    </source>
</evidence>
<gene>
    <name evidence="2" type="ORF">BDP27DRAFT_1425602</name>
</gene>
<keyword evidence="1" id="KW-0472">Membrane</keyword>
<keyword evidence="1" id="KW-1133">Transmembrane helix</keyword>
<protein>
    <submittedName>
        <fullName evidence="2">Uncharacterized protein</fullName>
    </submittedName>
</protein>
<proteinExistence type="predicted"/>
<feature type="transmembrane region" description="Helical" evidence="1">
    <location>
        <begin position="40"/>
        <end position="58"/>
    </location>
</feature>
<evidence type="ECO:0000313" key="3">
    <source>
        <dbReference type="Proteomes" id="UP000772434"/>
    </source>
</evidence>
<comment type="caution">
    <text evidence="2">The sequence shown here is derived from an EMBL/GenBank/DDBJ whole genome shotgun (WGS) entry which is preliminary data.</text>
</comment>
<keyword evidence="1" id="KW-0812">Transmembrane</keyword>
<sequence>MLDLTCQFPGNTLTLALPSSLSALSLFSLLSFLISCGQTWPFYVLLHILVSGLVVAHIPQSFPFTCRSHLWPPAMLMSPSIYLTFLIYSYLHASTMHA</sequence>
<evidence type="ECO:0000256" key="1">
    <source>
        <dbReference type="SAM" id="Phobius"/>
    </source>
</evidence>
<keyword evidence="3" id="KW-1185">Reference proteome</keyword>
<dbReference type="Proteomes" id="UP000772434">
    <property type="component" value="Unassembled WGS sequence"/>
</dbReference>